<comment type="caution">
    <text evidence="5">The sequence shown here is derived from an EMBL/GenBank/DDBJ whole genome shotgun (WGS) entry which is preliminary data.</text>
</comment>
<keyword evidence="6" id="KW-1185">Reference proteome</keyword>
<proteinExistence type="predicted"/>
<dbReference type="AlphaFoldDB" id="A0A9Q0AT67"/>
<evidence type="ECO:0000313" key="6">
    <source>
        <dbReference type="Proteomes" id="UP000829685"/>
    </source>
</evidence>
<sequence>MKPFTWTLVSSFALSAAAGPIPDELKLYLNNRAATVTTQDVSNFDFYAQYAAAAYCNTEVDAGTPIACSDDACPIVQSNGAVVTATFAGVATDIQGFVSTDAKKKVITASFRGSHSVRNWITNLVFVQELCDLTTGCLVHTGFLAAWKEISSPVLTAIAAAKKAHPDYSIVFTGHSLGAAIATLGAAYVRNKGYAIDIYGYGSPRVGNKEFVAYVTAQAGAEYRVTHLDDPVPRLPPIILNYRHTTPEYWLSTGDATTTEYTASQIKVCEGYSNIACNAGTLGLDVDAHSYYFQAIAGCSPDGTPLKRRDGEDVSDEDLENQLNDYVSQDAEYVANNLSGDVWA</sequence>
<feature type="chain" id="PRO_5040348347" description="Fungal lipase-type domain-containing protein" evidence="3">
    <location>
        <begin position="19"/>
        <end position="344"/>
    </location>
</feature>
<evidence type="ECO:0000256" key="2">
    <source>
        <dbReference type="ARBA" id="ARBA00022801"/>
    </source>
</evidence>
<gene>
    <name evidence="5" type="ORF">JX265_003983</name>
</gene>
<name>A0A9Q0AT67_9PEZI</name>
<dbReference type="Pfam" id="PF01764">
    <property type="entry name" value="Lipase_3"/>
    <property type="match status" value="1"/>
</dbReference>
<dbReference type="OrthoDB" id="426718at2759"/>
<dbReference type="Gene3D" id="3.40.50.1820">
    <property type="entry name" value="alpha/beta hydrolase"/>
    <property type="match status" value="1"/>
</dbReference>
<feature type="signal peptide" evidence="3">
    <location>
        <begin position="1"/>
        <end position="18"/>
    </location>
</feature>
<evidence type="ECO:0000259" key="4">
    <source>
        <dbReference type="Pfam" id="PF01764"/>
    </source>
</evidence>
<keyword evidence="2" id="KW-0378">Hydrolase</keyword>
<dbReference type="CDD" id="cd00519">
    <property type="entry name" value="Lipase_3"/>
    <property type="match status" value="1"/>
</dbReference>
<dbReference type="InterPro" id="IPR029058">
    <property type="entry name" value="AB_hydrolase_fold"/>
</dbReference>
<accession>A0A9Q0AT67</accession>
<evidence type="ECO:0000256" key="1">
    <source>
        <dbReference type="ARBA" id="ARBA00022729"/>
    </source>
</evidence>
<dbReference type="InterPro" id="IPR002921">
    <property type="entry name" value="Fungal_lipase-type"/>
</dbReference>
<evidence type="ECO:0000313" key="5">
    <source>
        <dbReference type="EMBL" id="KAI1876457.1"/>
    </source>
</evidence>
<dbReference type="PANTHER" id="PTHR46640">
    <property type="entry name" value="TRIACYLGLYCEROL LIPASE, PUTATIVE (AFU_ORTHOLOGUE AFUA_6G06510)-RELATED"/>
    <property type="match status" value="1"/>
</dbReference>
<dbReference type="SUPFAM" id="SSF53474">
    <property type="entry name" value="alpha/beta-Hydrolases"/>
    <property type="match status" value="1"/>
</dbReference>
<reference evidence="5" key="1">
    <citation type="submission" date="2021-03" db="EMBL/GenBank/DDBJ databases">
        <title>Revisited historic fungal species revealed as producer of novel bioactive compounds through whole genome sequencing and comparative genomics.</title>
        <authorList>
            <person name="Vignolle G.A."/>
            <person name="Hochenegger N."/>
            <person name="Mach R.L."/>
            <person name="Mach-Aigner A.R."/>
            <person name="Javad Rahimi M."/>
            <person name="Salim K.A."/>
            <person name="Chan C.M."/>
            <person name="Lim L.B.L."/>
            <person name="Cai F."/>
            <person name="Druzhinina I.S."/>
            <person name="U'Ren J.M."/>
            <person name="Derntl C."/>
        </authorList>
    </citation>
    <scope>NUCLEOTIDE SEQUENCE</scope>
    <source>
        <strain evidence="5">TUCIM 5799</strain>
    </source>
</reference>
<dbReference type="EMBL" id="JAFIMR010000007">
    <property type="protein sequence ID" value="KAI1876457.1"/>
    <property type="molecule type" value="Genomic_DNA"/>
</dbReference>
<evidence type="ECO:0000256" key="3">
    <source>
        <dbReference type="SAM" id="SignalP"/>
    </source>
</evidence>
<dbReference type="InterPro" id="IPR051299">
    <property type="entry name" value="AB_hydrolase_lip/est"/>
</dbReference>
<dbReference type="PANTHER" id="PTHR46640:SF1">
    <property type="entry name" value="FUNGAL LIPASE-LIKE DOMAIN-CONTAINING PROTEIN-RELATED"/>
    <property type="match status" value="1"/>
</dbReference>
<dbReference type="GO" id="GO:0016787">
    <property type="term" value="F:hydrolase activity"/>
    <property type="evidence" value="ECO:0007669"/>
    <property type="project" value="UniProtKB-KW"/>
</dbReference>
<organism evidence="5 6">
    <name type="scientific">Neoarthrinium moseri</name>
    <dbReference type="NCBI Taxonomy" id="1658444"/>
    <lineage>
        <taxon>Eukaryota</taxon>
        <taxon>Fungi</taxon>
        <taxon>Dikarya</taxon>
        <taxon>Ascomycota</taxon>
        <taxon>Pezizomycotina</taxon>
        <taxon>Sordariomycetes</taxon>
        <taxon>Xylariomycetidae</taxon>
        <taxon>Amphisphaeriales</taxon>
        <taxon>Apiosporaceae</taxon>
        <taxon>Neoarthrinium</taxon>
    </lineage>
</organism>
<dbReference type="GO" id="GO:0006629">
    <property type="term" value="P:lipid metabolic process"/>
    <property type="evidence" value="ECO:0007669"/>
    <property type="project" value="InterPro"/>
</dbReference>
<dbReference type="Proteomes" id="UP000829685">
    <property type="component" value="Unassembled WGS sequence"/>
</dbReference>
<keyword evidence="1 3" id="KW-0732">Signal</keyword>
<protein>
    <recommendedName>
        <fullName evidence="4">Fungal lipase-type domain-containing protein</fullName>
    </recommendedName>
</protein>
<feature type="domain" description="Fungal lipase-type" evidence="4">
    <location>
        <begin position="110"/>
        <end position="238"/>
    </location>
</feature>